<dbReference type="InterPro" id="IPR005119">
    <property type="entry name" value="LysR_subst-bd"/>
</dbReference>
<evidence type="ECO:0000256" key="1">
    <source>
        <dbReference type="ARBA" id="ARBA00009437"/>
    </source>
</evidence>
<comment type="caution">
    <text evidence="6">The sequence shown here is derived from an EMBL/GenBank/DDBJ whole genome shotgun (WGS) entry which is preliminary data.</text>
</comment>
<sequence length="292" mass="31291">MINLTLRQLRLFEAIARLGTLTRAANEQAISQSAASQAIKELESGLGYGLFHRVGRELVLSEAAQAVLPRVQQLLALADGLGDPSGAAMGGPLRLAASVTIASYLLPWLLARFLEQHPAVEPAVRISNTAGVIRELEQGWALLGLIEGPARHSQLQLTPWRTDRLAVFCRPDHPLAGQAAIGLAELAQARWVVREEGSGTRRVLDEAAAKLGLPLTVALALNRQEAIKQSVKAGLGIGCLSELSVAQEVARGELCLLATPLPLTRTFSLVSWPDERQPPLVRALLSFLQAEG</sequence>
<dbReference type="PANTHER" id="PTHR30126">
    <property type="entry name" value="HTH-TYPE TRANSCRIPTIONAL REGULATOR"/>
    <property type="match status" value="1"/>
</dbReference>
<keyword evidence="3" id="KW-0238">DNA-binding</keyword>
<proteinExistence type="inferred from homology"/>
<evidence type="ECO:0000313" key="6">
    <source>
        <dbReference type="EMBL" id="GAA4495112.1"/>
    </source>
</evidence>
<name>A0ABP8PZI1_9GAMM</name>
<organism evidence="6 7">
    <name type="scientific">Pseudaeromonas paramecii</name>
    <dbReference type="NCBI Taxonomy" id="2138166"/>
    <lineage>
        <taxon>Bacteria</taxon>
        <taxon>Pseudomonadati</taxon>
        <taxon>Pseudomonadota</taxon>
        <taxon>Gammaproteobacteria</taxon>
        <taxon>Aeromonadales</taxon>
        <taxon>Aeromonadaceae</taxon>
        <taxon>Pseudaeromonas</taxon>
    </lineage>
</organism>
<dbReference type="Gene3D" id="3.40.190.290">
    <property type="match status" value="1"/>
</dbReference>
<feature type="domain" description="HTH lysR-type" evidence="5">
    <location>
        <begin position="4"/>
        <end position="61"/>
    </location>
</feature>
<protein>
    <submittedName>
        <fullName evidence="6">LysR family transcriptional regulator</fullName>
    </submittedName>
</protein>
<dbReference type="Pfam" id="PF03466">
    <property type="entry name" value="LysR_substrate"/>
    <property type="match status" value="1"/>
</dbReference>
<dbReference type="RefSeq" id="WP_345010263.1">
    <property type="nucleotide sequence ID" value="NZ_BAABFC010000004.1"/>
</dbReference>
<comment type="similarity">
    <text evidence="1">Belongs to the LysR transcriptional regulatory family.</text>
</comment>
<dbReference type="InterPro" id="IPR036390">
    <property type="entry name" value="WH_DNA-bd_sf"/>
</dbReference>
<dbReference type="Proteomes" id="UP001501321">
    <property type="component" value="Unassembled WGS sequence"/>
</dbReference>
<dbReference type="PANTHER" id="PTHR30126:SF94">
    <property type="entry name" value="LYSR FAMILY TRANSCRIPTIONAL REGULATOR"/>
    <property type="match status" value="1"/>
</dbReference>
<evidence type="ECO:0000256" key="2">
    <source>
        <dbReference type="ARBA" id="ARBA00023015"/>
    </source>
</evidence>
<reference evidence="7" key="1">
    <citation type="journal article" date="2019" name="Int. J. Syst. Evol. Microbiol.">
        <title>The Global Catalogue of Microorganisms (GCM) 10K type strain sequencing project: providing services to taxonomists for standard genome sequencing and annotation.</title>
        <authorList>
            <consortium name="The Broad Institute Genomics Platform"/>
            <consortium name="The Broad Institute Genome Sequencing Center for Infectious Disease"/>
            <person name="Wu L."/>
            <person name="Ma J."/>
        </authorList>
    </citation>
    <scope>NUCLEOTIDE SEQUENCE [LARGE SCALE GENOMIC DNA]</scope>
    <source>
        <strain evidence="7">JCM 32226</strain>
    </source>
</reference>
<keyword evidence="4" id="KW-0804">Transcription</keyword>
<keyword evidence="7" id="KW-1185">Reference proteome</keyword>
<dbReference type="InterPro" id="IPR000847">
    <property type="entry name" value="LysR_HTH_N"/>
</dbReference>
<dbReference type="CDD" id="cd08420">
    <property type="entry name" value="PBP2_CysL_like"/>
    <property type="match status" value="1"/>
</dbReference>
<dbReference type="EMBL" id="BAABFC010000004">
    <property type="protein sequence ID" value="GAA4495112.1"/>
    <property type="molecule type" value="Genomic_DNA"/>
</dbReference>
<dbReference type="InterPro" id="IPR036388">
    <property type="entry name" value="WH-like_DNA-bd_sf"/>
</dbReference>
<dbReference type="PROSITE" id="PS50931">
    <property type="entry name" value="HTH_LYSR"/>
    <property type="match status" value="1"/>
</dbReference>
<dbReference type="Pfam" id="PF00126">
    <property type="entry name" value="HTH_1"/>
    <property type="match status" value="1"/>
</dbReference>
<dbReference type="SUPFAM" id="SSF46785">
    <property type="entry name" value="Winged helix' DNA-binding domain"/>
    <property type="match status" value="1"/>
</dbReference>
<accession>A0ABP8PZI1</accession>
<gene>
    <name evidence="6" type="ORF">GCM10023095_07850</name>
</gene>
<dbReference type="Gene3D" id="1.10.10.10">
    <property type="entry name" value="Winged helix-like DNA-binding domain superfamily/Winged helix DNA-binding domain"/>
    <property type="match status" value="1"/>
</dbReference>
<dbReference type="PRINTS" id="PR00039">
    <property type="entry name" value="HTHLYSR"/>
</dbReference>
<evidence type="ECO:0000259" key="5">
    <source>
        <dbReference type="PROSITE" id="PS50931"/>
    </source>
</evidence>
<evidence type="ECO:0000256" key="3">
    <source>
        <dbReference type="ARBA" id="ARBA00023125"/>
    </source>
</evidence>
<evidence type="ECO:0000313" key="7">
    <source>
        <dbReference type="Proteomes" id="UP001501321"/>
    </source>
</evidence>
<keyword evidence="2" id="KW-0805">Transcription regulation</keyword>
<dbReference type="SUPFAM" id="SSF53850">
    <property type="entry name" value="Periplasmic binding protein-like II"/>
    <property type="match status" value="1"/>
</dbReference>
<evidence type="ECO:0000256" key="4">
    <source>
        <dbReference type="ARBA" id="ARBA00023163"/>
    </source>
</evidence>